<gene>
    <name evidence="1" type="ORF">Premu_0023</name>
</gene>
<evidence type="ECO:0000313" key="1">
    <source>
        <dbReference type="EMBL" id="EGN58232.1"/>
    </source>
</evidence>
<keyword evidence="2" id="KW-1185">Reference proteome</keyword>
<evidence type="ECO:0000313" key="2">
    <source>
        <dbReference type="Proteomes" id="UP000002772"/>
    </source>
</evidence>
<organism evidence="1 2">
    <name type="scientific">Hallella multisaccharivorax DSM 17128</name>
    <dbReference type="NCBI Taxonomy" id="688246"/>
    <lineage>
        <taxon>Bacteria</taxon>
        <taxon>Pseudomonadati</taxon>
        <taxon>Bacteroidota</taxon>
        <taxon>Bacteroidia</taxon>
        <taxon>Bacteroidales</taxon>
        <taxon>Prevotellaceae</taxon>
        <taxon>Hallella</taxon>
    </lineage>
</organism>
<dbReference type="HOGENOM" id="CLU_2975516_0_0_10"/>
<dbReference type="AlphaFoldDB" id="F8N567"/>
<sequence length="58" mass="6310">MAIVRYLSSEANLDLNFKAMEKIIGIGFTHHTYQQDMATVKVVADSLCALQGGGCYGE</sequence>
<dbReference type="EMBL" id="GL945016">
    <property type="protein sequence ID" value="EGN58232.1"/>
    <property type="molecule type" value="Genomic_DNA"/>
</dbReference>
<proteinExistence type="predicted"/>
<accession>F8N567</accession>
<name>F8N567_9BACT</name>
<protein>
    <submittedName>
        <fullName evidence="1">Uncharacterized protein</fullName>
    </submittedName>
</protein>
<dbReference type="STRING" id="688246.Premu_0023"/>
<dbReference type="Proteomes" id="UP000002772">
    <property type="component" value="Unassembled WGS sequence"/>
</dbReference>
<reference evidence="2" key="1">
    <citation type="journal article" date="2011" name="Stand. Genomic Sci.">
        <title>Non-contiguous finished genome sequence of the opportunistic oral pathogen Prevotella multisaccharivorax type strain (PPPA20).</title>
        <authorList>
            <person name="Pati A."/>
            <person name="Gronow S."/>
            <person name="Lu M."/>
            <person name="Lapidus A."/>
            <person name="Nolan M."/>
            <person name="Lucas S."/>
            <person name="Hammon N."/>
            <person name="Deshpande S."/>
            <person name="Cheng J.F."/>
            <person name="Tapia R."/>
            <person name="Han C."/>
            <person name="Goodwin L."/>
            <person name="Pitluck S."/>
            <person name="Liolios K."/>
            <person name="Pagani I."/>
            <person name="Mavromatis K."/>
            <person name="Mikhailova N."/>
            <person name="Huntemann M."/>
            <person name="Chen A."/>
            <person name="Palaniappan K."/>
            <person name="Land M."/>
            <person name="Hauser L."/>
            <person name="Detter J.C."/>
            <person name="Brambilla E.M."/>
            <person name="Rohde M."/>
            <person name="Goker M."/>
            <person name="Woyke T."/>
            <person name="Bristow J."/>
            <person name="Eisen J.A."/>
            <person name="Markowitz V."/>
            <person name="Hugenholtz P."/>
            <person name="Kyrpides N.C."/>
            <person name="Klenk H.P."/>
            <person name="Ivanova N."/>
        </authorList>
    </citation>
    <scope>NUCLEOTIDE SEQUENCE [LARGE SCALE GENOMIC DNA]</scope>
    <source>
        <strain evidence="2">DSM 17128</strain>
    </source>
</reference>